<accession>A0A497VX62</accession>
<organism evidence="1 2">
    <name type="scientific">Litoreibacter meonggei</name>
    <dbReference type="NCBI Taxonomy" id="1049199"/>
    <lineage>
        <taxon>Bacteria</taxon>
        <taxon>Pseudomonadati</taxon>
        <taxon>Pseudomonadota</taxon>
        <taxon>Alphaproteobacteria</taxon>
        <taxon>Rhodobacterales</taxon>
        <taxon>Roseobacteraceae</taxon>
        <taxon>Litoreibacter</taxon>
    </lineage>
</organism>
<keyword evidence="2" id="KW-1185">Reference proteome</keyword>
<sequence>MNDSPLVKMVADRLIEAGYGQLATPFRIASVDFNFTLAFRGNARRANDLVLIVDTTTGEHGDRDAKRVSQRIAGLGRALDVSQSRLVITAILVGAMSHSSVEDLSENCRVLTVDNISTNHIDEAARQKARRQLGDRISVLLPLTLPESSAVGDGDDQSAIEQLRMAVPAAMDQDFISRVLEASEIGKEAVEKSLISSLEDSLEKEESDV</sequence>
<proteinExistence type="predicted"/>
<dbReference type="RefSeq" id="WP_121026535.1">
    <property type="nucleotide sequence ID" value="NZ_RCCE01000005.1"/>
</dbReference>
<gene>
    <name evidence="1" type="ORF">BCF46_3248</name>
</gene>
<name>A0A497VX62_9RHOB</name>
<comment type="caution">
    <text evidence="1">The sequence shown here is derived from an EMBL/GenBank/DDBJ whole genome shotgun (WGS) entry which is preliminary data.</text>
</comment>
<reference evidence="1 2" key="1">
    <citation type="submission" date="2018-10" db="EMBL/GenBank/DDBJ databases">
        <title>Genomic Encyclopedia of Archaeal and Bacterial Type Strains, Phase II (KMG-II): from individual species to whole genera.</title>
        <authorList>
            <person name="Goeker M."/>
        </authorList>
    </citation>
    <scope>NUCLEOTIDE SEQUENCE [LARGE SCALE GENOMIC DNA]</scope>
    <source>
        <strain evidence="1 2">DSM 29466</strain>
    </source>
</reference>
<dbReference type="AlphaFoldDB" id="A0A497VX62"/>
<evidence type="ECO:0000313" key="2">
    <source>
        <dbReference type="Proteomes" id="UP000269157"/>
    </source>
</evidence>
<dbReference type="Proteomes" id="UP000269157">
    <property type="component" value="Unassembled WGS sequence"/>
</dbReference>
<evidence type="ECO:0000313" key="1">
    <source>
        <dbReference type="EMBL" id="RLJ41453.1"/>
    </source>
</evidence>
<dbReference type="OrthoDB" id="7595472at2"/>
<dbReference type="EMBL" id="RCCE01000005">
    <property type="protein sequence ID" value="RLJ41453.1"/>
    <property type="molecule type" value="Genomic_DNA"/>
</dbReference>
<protein>
    <submittedName>
        <fullName evidence="1">Uncharacterized protein</fullName>
    </submittedName>
</protein>